<evidence type="ECO:0000313" key="1">
    <source>
        <dbReference type="EMBL" id="MBW92207.1"/>
    </source>
</evidence>
<sequence length="26" mass="3184">MESKMFQLYCCRETFQVSTIHNFNLL</sequence>
<proteinExistence type="predicted"/>
<reference evidence="1" key="1">
    <citation type="submission" date="2018-02" db="EMBL/GenBank/DDBJ databases">
        <title>Rhizophora mucronata_Transcriptome.</title>
        <authorList>
            <person name="Meera S.P."/>
            <person name="Sreeshan A."/>
            <person name="Augustine A."/>
        </authorList>
    </citation>
    <scope>NUCLEOTIDE SEQUENCE</scope>
    <source>
        <tissue evidence="1">Leaf</tissue>
    </source>
</reference>
<name>A0A2P2JFH1_RHIMU</name>
<accession>A0A2P2JFH1</accession>
<dbReference type="AlphaFoldDB" id="A0A2P2JFH1"/>
<dbReference type="EMBL" id="GGEC01011724">
    <property type="protein sequence ID" value="MBW92207.1"/>
    <property type="molecule type" value="Transcribed_RNA"/>
</dbReference>
<protein>
    <submittedName>
        <fullName evidence="1">Putative disease resistance RPP13-like protein 1</fullName>
    </submittedName>
</protein>
<organism evidence="1">
    <name type="scientific">Rhizophora mucronata</name>
    <name type="common">Asiatic mangrove</name>
    <dbReference type="NCBI Taxonomy" id="61149"/>
    <lineage>
        <taxon>Eukaryota</taxon>
        <taxon>Viridiplantae</taxon>
        <taxon>Streptophyta</taxon>
        <taxon>Embryophyta</taxon>
        <taxon>Tracheophyta</taxon>
        <taxon>Spermatophyta</taxon>
        <taxon>Magnoliopsida</taxon>
        <taxon>eudicotyledons</taxon>
        <taxon>Gunneridae</taxon>
        <taxon>Pentapetalae</taxon>
        <taxon>rosids</taxon>
        <taxon>fabids</taxon>
        <taxon>Malpighiales</taxon>
        <taxon>Rhizophoraceae</taxon>
        <taxon>Rhizophora</taxon>
    </lineage>
</organism>